<dbReference type="PANTHER" id="PTHR46880:SF5">
    <property type="entry name" value="DUF4371 DOMAIN-CONTAINING PROTEIN"/>
    <property type="match status" value="1"/>
</dbReference>
<proteinExistence type="predicted"/>
<dbReference type="InterPro" id="IPR008906">
    <property type="entry name" value="HATC_C_dom"/>
</dbReference>
<dbReference type="EMBL" id="JAIWYP010000001">
    <property type="protein sequence ID" value="KAH3895821.1"/>
    <property type="molecule type" value="Genomic_DNA"/>
</dbReference>
<dbReference type="Pfam" id="PF05699">
    <property type="entry name" value="Dimer_Tnp_hAT"/>
    <property type="match status" value="1"/>
</dbReference>
<reference evidence="2" key="1">
    <citation type="journal article" date="2019" name="bioRxiv">
        <title>The Genome of the Zebra Mussel, Dreissena polymorpha: A Resource for Invasive Species Research.</title>
        <authorList>
            <person name="McCartney M.A."/>
            <person name="Auch B."/>
            <person name="Kono T."/>
            <person name="Mallez S."/>
            <person name="Zhang Y."/>
            <person name="Obille A."/>
            <person name="Becker A."/>
            <person name="Abrahante J.E."/>
            <person name="Garbe J."/>
            <person name="Badalamenti J.P."/>
            <person name="Herman A."/>
            <person name="Mangelson H."/>
            <person name="Liachko I."/>
            <person name="Sullivan S."/>
            <person name="Sone E.D."/>
            <person name="Koren S."/>
            <person name="Silverstein K.A.T."/>
            <person name="Beckman K.B."/>
            <person name="Gohl D.M."/>
        </authorList>
    </citation>
    <scope>NUCLEOTIDE SEQUENCE</scope>
    <source>
        <strain evidence="2">Duluth1</strain>
        <tissue evidence="2">Whole animal</tissue>
    </source>
</reference>
<evidence type="ECO:0000313" key="2">
    <source>
        <dbReference type="EMBL" id="KAH3895821.1"/>
    </source>
</evidence>
<dbReference type="AlphaFoldDB" id="A0A9D4NJF1"/>
<evidence type="ECO:0000313" key="3">
    <source>
        <dbReference type="Proteomes" id="UP000828390"/>
    </source>
</evidence>
<protein>
    <recommendedName>
        <fullName evidence="1">HAT C-terminal dimerisation domain-containing protein</fullName>
    </recommendedName>
</protein>
<organism evidence="2 3">
    <name type="scientific">Dreissena polymorpha</name>
    <name type="common">Zebra mussel</name>
    <name type="synonym">Mytilus polymorpha</name>
    <dbReference type="NCBI Taxonomy" id="45954"/>
    <lineage>
        <taxon>Eukaryota</taxon>
        <taxon>Metazoa</taxon>
        <taxon>Spiralia</taxon>
        <taxon>Lophotrochozoa</taxon>
        <taxon>Mollusca</taxon>
        <taxon>Bivalvia</taxon>
        <taxon>Autobranchia</taxon>
        <taxon>Heteroconchia</taxon>
        <taxon>Euheterodonta</taxon>
        <taxon>Imparidentia</taxon>
        <taxon>Neoheterodontei</taxon>
        <taxon>Myida</taxon>
        <taxon>Dreissenoidea</taxon>
        <taxon>Dreissenidae</taxon>
        <taxon>Dreissena</taxon>
    </lineage>
</organism>
<dbReference type="SUPFAM" id="SSF53098">
    <property type="entry name" value="Ribonuclease H-like"/>
    <property type="match status" value="1"/>
</dbReference>
<dbReference type="PANTHER" id="PTHR46880">
    <property type="entry name" value="RAS-ASSOCIATING DOMAIN-CONTAINING PROTEIN"/>
    <property type="match status" value="1"/>
</dbReference>
<name>A0A9D4NJF1_DREPO</name>
<dbReference type="Proteomes" id="UP000828390">
    <property type="component" value="Unassembled WGS sequence"/>
</dbReference>
<dbReference type="GO" id="GO:0046983">
    <property type="term" value="F:protein dimerization activity"/>
    <property type="evidence" value="ECO:0007669"/>
    <property type="project" value="InterPro"/>
</dbReference>
<evidence type="ECO:0000259" key="1">
    <source>
        <dbReference type="Pfam" id="PF05699"/>
    </source>
</evidence>
<feature type="domain" description="HAT C-terminal dimerisation" evidence="1">
    <location>
        <begin position="169"/>
        <end position="222"/>
    </location>
</feature>
<reference evidence="2" key="2">
    <citation type="submission" date="2020-11" db="EMBL/GenBank/DDBJ databases">
        <authorList>
            <person name="McCartney M.A."/>
            <person name="Auch B."/>
            <person name="Kono T."/>
            <person name="Mallez S."/>
            <person name="Becker A."/>
            <person name="Gohl D.M."/>
            <person name="Silverstein K.A.T."/>
            <person name="Koren S."/>
            <person name="Bechman K.B."/>
            <person name="Herman A."/>
            <person name="Abrahante J.E."/>
            <person name="Garbe J."/>
        </authorList>
    </citation>
    <scope>NUCLEOTIDE SEQUENCE</scope>
    <source>
        <strain evidence="2">Duluth1</strain>
        <tissue evidence="2">Whole animal</tissue>
    </source>
</reference>
<gene>
    <name evidence="2" type="ORF">DPMN_019988</name>
</gene>
<keyword evidence="3" id="KW-1185">Reference proteome</keyword>
<comment type="caution">
    <text evidence="2">The sequence shown here is derived from an EMBL/GenBank/DDBJ whole genome shotgun (WGS) entry which is preliminary data.</text>
</comment>
<sequence length="254" mass="28159">MYQKKDLCYSEVTPLLTATIQTLEHLSETRSGPMMTKFLKVTPQTPEFDKDGLCTFDYEGHTITDSVKQRTEAESGCTQFLNNMVKSLNSRFSDNSDGSVLTAMSNLFDPSIPVTQILSDIDTVSDYLGTVGIEGSQSELLCFANFARASHNSGNKSVTDIHSAANLAIKNVNSYPASAEAAKRLLVSPVSTVDCERGFSRQNVIKTDLRNCLSVKNLENLLKISIEGKYCKDVDFKGIYKLWAGKKQRRILMK</sequence>
<accession>A0A9D4NJF1</accession>
<dbReference type="InterPro" id="IPR012337">
    <property type="entry name" value="RNaseH-like_sf"/>
</dbReference>